<dbReference type="InterPro" id="IPR008969">
    <property type="entry name" value="CarboxyPept-like_regulatory"/>
</dbReference>
<keyword evidence="1" id="KW-0732">Signal</keyword>
<sequence>MTFHLQPQFGKRKGTKLTCTLLLAAQFIAGAPFLEAAQASNPALGSAVKTSNADHTVTGSVKDSEGAPLAGVTIRIKNSKTGTTTKADGTFTLNAPTGKETLIISSIGYKTQEVSVADRKIINIILDSETSSLDEVVVVGYGQQKKIHLTGAVAQIDMKAIEDLPVGSLSAALVAQQPGVGVSGGFARPGDPASITIRNPTLLSKDGGTLRPLYVIDNIIRSEDDFNTLDQSEVENISVLKDAAAAVYGARGAYGVIVVTTKRGKTGAPKISYSTSIGRSDAQLPSMMNGYQLATYINDYNMNTADKSVLYSQDELDYYKANSQSWLDQAWKASYVTRHALNVSGGNEKATYFAGITYNQQNGNFDKINFDRWTFRASADVKVSKNVRAGLGLSGDLSTKDRYLLKQGGTDTEKDYKSLLYAAPFKPAYYNGYPVNLSGSGSTSENFHFFEAQKSNNYLLSKNTGMNLNVYLEYEAPFLKGLKAKVTYNRNLENTWGKEFGTKYNLYNFSMLGTNKHIVGGTVLPTPVTVSNSNRIYYAPGYSDVYQLNGYLTFDRTFGKHSISALALVEQSETYSDGITSYLDNLVDGALDNAGYALGGTASGAGVGTIAESESETGRLSYVGRLNYSYANKYLVEFTVRRDASTNFAPENRWGTFPSLSLGWVLSEEPFFKNNVRWVDQLKVRVSGGLTGMDNTRAYNWLKSYNLIQTGNGPVFGGNLDRAGILRLKNAMPNRDVSWDDDTKLNGGIDASFLKNRLNLTIDGFYDHRYNMLTSLTSSVPLTVGAALPSENFATVDGFGTEVSLGWTNKINQDWSYKVRGFMSWSDNKQVKVDFDKGLTGTFRDPSGRSTDMGVLGLKSMGMLRTQADVDALLAKYPNYTIYGTKPAVGMLYYDDIRGAKSTTPDANGSYTYSAPDGKIDDNDLQYLTNKKDNHYGFGFNFSTTYKRLSFSFALGGSFGGQDLLESGARSWGTSAQVNAKTNLPVNLVDHWTVDNPNAMYPAPAYRAQNGYDSDFWFVSSFNMSVRTLNISYDIPQSITEKLNINGARIYLTATNPLNLYNPYSYKQYSGAFDVYPTLRTFSAGINLNL</sequence>
<gene>
    <name evidence="3" type="ORF">QM480_14530</name>
</gene>
<dbReference type="NCBIfam" id="TIGR04057">
    <property type="entry name" value="SusC_RagA_signa"/>
    <property type="match status" value="1"/>
</dbReference>
<dbReference type="Pfam" id="PF07715">
    <property type="entry name" value="Plug"/>
    <property type="match status" value="1"/>
</dbReference>
<dbReference type="InterPro" id="IPR023997">
    <property type="entry name" value="TonB-dep_OMP_SusC/RagA_CS"/>
</dbReference>
<dbReference type="NCBIfam" id="TIGR04056">
    <property type="entry name" value="OMP_RagA_SusC"/>
    <property type="match status" value="1"/>
</dbReference>
<dbReference type="InterPro" id="IPR012910">
    <property type="entry name" value="Plug_dom"/>
</dbReference>
<accession>A0ABT6YQW6</accession>
<proteinExistence type="predicted"/>
<name>A0ABT6YQW6_9BACT</name>
<dbReference type="Gene3D" id="2.170.130.10">
    <property type="entry name" value="TonB-dependent receptor, plug domain"/>
    <property type="match status" value="1"/>
</dbReference>
<evidence type="ECO:0000256" key="1">
    <source>
        <dbReference type="SAM" id="SignalP"/>
    </source>
</evidence>
<evidence type="ECO:0000259" key="2">
    <source>
        <dbReference type="Pfam" id="PF07715"/>
    </source>
</evidence>
<reference evidence="3 4" key="1">
    <citation type="submission" date="2023-05" db="EMBL/GenBank/DDBJ databases">
        <title>Novel species of genus Flectobacillus isolated from stream in China.</title>
        <authorList>
            <person name="Lu H."/>
        </authorList>
    </citation>
    <scope>NUCLEOTIDE SEQUENCE [LARGE SCALE GENOMIC DNA]</scope>
    <source>
        <strain evidence="3 4">DC10W</strain>
    </source>
</reference>
<feature type="signal peptide" evidence="1">
    <location>
        <begin position="1"/>
        <end position="36"/>
    </location>
</feature>
<keyword evidence="3" id="KW-0675">Receptor</keyword>
<dbReference type="RefSeq" id="WP_283370532.1">
    <property type="nucleotide sequence ID" value="NZ_JASHID010000010.1"/>
</dbReference>
<keyword evidence="4" id="KW-1185">Reference proteome</keyword>
<protein>
    <submittedName>
        <fullName evidence="3">TonB-dependent receptor</fullName>
    </submittedName>
</protein>
<dbReference type="Pfam" id="PF13715">
    <property type="entry name" value="CarbopepD_reg_2"/>
    <property type="match status" value="1"/>
</dbReference>
<dbReference type="SUPFAM" id="SSF56935">
    <property type="entry name" value="Porins"/>
    <property type="match status" value="1"/>
</dbReference>
<dbReference type="InterPro" id="IPR037066">
    <property type="entry name" value="Plug_dom_sf"/>
</dbReference>
<dbReference type="SUPFAM" id="SSF49464">
    <property type="entry name" value="Carboxypeptidase regulatory domain-like"/>
    <property type="match status" value="1"/>
</dbReference>
<dbReference type="Proteomes" id="UP001236569">
    <property type="component" value="Unassembled WGS sequence"/>
</dbReference>
<dbReference type="InterPro" id="IPR023996">
    <property type="entry name" value="TonB-dep_OMP_SusC/RagA"/>
</dbReference>
<dbReference type="Gene3D" id="2.60.40.1120">
    <property type="entry name" value="Carboxypeptidase-like, regulatory domain"/>
    <property type="match status" value="1"/>
</dbReference>
<feature type="chain" id="PRO_5045841467" evidence="1">
    <location>
        <begin position="37"/>
        <end position="1090"/>
    </location>
</feature>
<dbReference type="EMBL" id="JASHID010000010">
    <property type="protein sequence ID" value="MDI9865556.1"/>
    <property type="molecule type" value="Genomic_DNA"/>
</dbReference>
<comment type="caution">
    <text evidence="3">The sequence shown here is derived from an EMBL/GenBank/DDBJ whole genome shotgun (WGS) entry which is preliminary data.</text>
</comment>
<feature type="domain" description="TonB-dependent receptor plug" evidence="2">
    <location>
        <begin position="147"/>
        <end position="256"/>
    </location>
</feature>
<organism evidence="3 4">
    <name type="scientific">Flectobacillus longus</name>
    <dbReference type="NCBI Taxonomy" id="2984207"/>
    <lineage>
        <taxon>Bacteria</taxon>
        <taxon>Pseudomonadati</taxon>
        <taxon>Bacteroidota</taxon>
        <taxon>Cytophagia</taxon>
        <taxon>Cytophagales</taxon>
        <taxon>Flectobacillaceae</taxon>
        <taxon>Flectobacillus</taxon>
    </lineage>
</organism>
<evidence type="ECO:0000313" key="3">
    <source>
        <dbReference type="EMBL" id="MDI9865556.1"/>
    </source>
</evidence>
<evidence type="ECO:0000313" key="4">
    <source>
        <dbReference type="Proteomes" id="UP001236569"/>
    </source>
</evidence>